<dbReference type="Pfam" id="PF06008">
    <property type="entry name" value="Laminin_I"/>
    <property type="match status" value="1"/>
</dbReference>
<dbReference type="Gene3D" id="1.10.510.10">
    <property type="entry name" value="Transferase(Phosphotransferase) domain 1"/>
    <property type="match status" value="1"/>
</dbReference>
<dbReference type="GO" id="GO:0045995">
    <property type="term" value="P:regulation of embryonic development"/>
    <property type="evidence" value="ECO:0007669"/>
    <property type="project" value="InterPro"/>
</dbReference>
<comment type="subcellular location">
    <subcellularLocation>
        <location evidence="1">Membrane</location>
        <topology evidence="1">Single-pass membrane protein</topology>
    </subcellularLocation>
</comment>
<feature type="domain" description="Laminin alpha" evidence="6">
    <location>
        <begin position="29"/>
        <end position="90"/>
    </location>
</feature>
<dbReference type="Proteomes" id="UP000694856">
    <property type="component" value="Chromosome 17"/>
</dbReference>
<dbReference type="SUPFAM" id="SSF56112">
    <property type="entry name" value="Protein kinase-like (PK-like)"/>
    <property type="match status" value="1"/>
</dbReference>
<dbReference type="InterPro" id="IPR009254">
    <property type="entry name" value="Laminin_aI"/>
</dbReference>
<dbReference type="GO" id="GO:0005886">
    <property type="term" value="C:plasma membrane"/>
    <property type="evidence" value="ECO:0007669"/>
    <property type="project" value="TreeGrafter"/>
</dbReference>
<keyword evidence="5" id="KW-0675">Receptor</keyword>
<reference evidence="8" key="1">
    <citation type="submission" date="2025-08" db="UniProtKB">
        <authorList>
            <consortium name="RefSeq"/>
        </authorList>
    </citation>
    <scope>IDENTIFICATION</scope>
    <source>
        <tissue evidence="8">Ear skin</tissue>
    </source>
</reference>
<dbReference type="RefSeq" id="XP_032313915.1">
    <property type="nucleotide sequence ID" value="XM_032458024.1"/>
</dbReference>
<keyword evidence="4" id="KW-0472">Membrane</keyword>
<evidence type="ECO:0000313" key="7">
    <source>
        <dbReference type="Proteomes" id="UP000694856"/>
    </source>
</evidence>
<dbReference type="GO" id="GO:0030155">
    <property type="term" value="P:regulation of cell adhesion"/>
    <property type="evidence" value="ECO:0007669"/>
    <property type="project" value="InterPro"/>
</dbReference>
<dbReference type="InterPro" id="IPR011009">
    <property type="entry name" value="Kinase-like_dom_sf"/>
</dbReference>
<dbReference type="GeneID" id="106730226"/>
<dbReference type="GO" id="GO:0007411">
    <property type="term" value="P:axon guidance"/>
    <property type="evidence" value="ECO:0007669"/>
    <property type="project" value="TreeGrafter"/>
</dbReference>
<evidence type="ECO:0000259" key="6">
    <source>
        <dbReference type="Pfam" id="PF06008"/>
    </source>
</evidence>
<protein>
    <submittedName>
        <fullName evidence="8">Laminin subunit alpha-2-like isoform X1</fullName>
    </submittedName>
</protein>
<evidence type="ECO:0000256" key="1">
    <source>
        <dbReference type="ARBA" id="ARBA00004167"/>
    </source>
</evidence>
<evidence type="ECO:0000313" key="8">
    <source>
        <dbReference type="RefSeq" id="XP_032313915.1"/>
    </source>
</evidence>
<keyword evidence="3" id="KW-0067">ATP-binding</keyword>
<keyword evidence="7" id="KW-1185">Reference proteome</keyword>
<dbReference type="GO" id="GO:0005005">
    <property type="term" value="F:transmembrane-ephrin receptor activity"/>
    <property type="evidence" value="ECO:0007669"/>
    <property type="project" value="TreeGrafter"/>
</dbReference>
<keyword evidence="2" id="KW-0547">Nucleotide-binding</keyword>
<dbReference type="GO" id="GO:0005102">
    <property type="term" value="F:signaling receptor binding"/>
    <property type="evidence" value="ECO:0007669"/>
    <property type="project" value="InterPro"/>
</dbReference>
<dbReference type="PANTHER" id="PTHR46877:SF17">
    <property type="entry name" value="EPHRIN TYPE-B RECEPTOR 1"/>
    <property type="match status" value="1"/>
</dbReference>
<dbReference type="KEGG" id="cfr:106730226"/>
<accession>A0A8B8R9J4</accession>
<proteinExistence type="predicted"/>
<dbReference type="InterPro" id="IPR050449">
    <property type="entry name" value="Ephrin_rcpt_TKs"/>
</dbReference>
<dbReference type="GO" id="GO:0030334">
    <property type="term" value="P:regulation of cell migration"/>
    <property type="evidence" value="ECO:0007669"/>
    <property type="project" value="InterPro"/>
</dbReference>
<dbReference type="GO" id="GO:0005524">
    <property type="term" value="F:ATP binding"/>
    <property type="evidence" value="ECO:0007669"/>
    <property type="project" value="UniProtKB-KW"/>
</dbReference>
<organism evidence="7 8">
    <name type="scientific">Camelus ferus</name>
    <name type="common">Wild bactrian camel</name>
    <name type="synonym">Camelus bactrianus ferus</name>
    <dbReference type="NCBI Taxonomy" id="419612"/>
    <lineage>
        <taxon>Eukaryota</taxon>
        <taxon>Metazoa</taxon>
        <taxon>Chordata</taxon>
        <taxon>Craniata</taxon>
        <taxon>Vertebrata</taxon>
        <taxon>Euteleostomi</taxon>
        <taxon>Mammalia</taxon>
        <taxon>Eutheria</taxon>
        <taxon>Laurasiatheria</taxon>
        <taxon>Artiodactyla</taxon>
        <taxon>Tylopoda</taxon>
        <taxon>Camelidae</taxon>
        <taxon>Camelus</taxon>
    </lineage>
</organism>
<evidence type="ECO:0000256" key="3">
    <source>
        <dbReference type="ARBA" id="ARBA00022840"/>
    </source>
</evidence>
<evidence type="ECO:0000256" key="5">
    <source>
        <dbReference type="ARBA" id="ARBA00023170"/>
    </source>
</evidence>
<sequence>MPCFPFPVCGDEHTGLLLSDLARLEQMAMNVSLTSRLPAPHNILYGLESLTQELKHMLLPQRVTERLIQLAEGSLNMLVTEMNELLTRQNDGQFTVIQLVGMLRGIAAGMKYLAEMNYVPRDLAAWNTHHQ</sequence>
<evidence type="ECO:0000256" key="2">
    <source>
        <dbReference type="ARBA" id="ARBA00022741"/>
    </source>
</evidence>
<dbReference type="PANTHER" id="PTHR46877">
    <property type="entry name" value="EPH RECEPTOR A5"/>
    <property type="match status" value="1"/>
</dbReference>
<evidence type="ECO:0000256" key="4">
    <source>
        <dbReference type="ARBA" id="ARBA00023136"/>
    </source>
</evidence>
<name>A0A8B8R9J4_CAMFR</name>
<dbReference type="GO" id="GO:0030425">
    <property type="term" value="C:dendrite"/>
    <property type="evidence" value="ECO:0007669"/>
    <property type="project" value="TreeGrafter"/>
</dbReference>
<gene>
    <name evidence="8" type="primary">LOC106730226</name>
</gene>
<dbReference type="AlphaFoldDB" id="A0A8B8R9J4"/>